<dbReference type="PANTHER" id="PTHR40055:SF1">
    <property type="entry name" value="TRANSCRIPTIONAL REGULATOR YGIV-RELATED"/>
    <property type="match status" value="1"/>
</dbReference>
<dbReference type="SMART" id="SM00871">
    <property type="entry name" value="AraC_E_bind"/>
    <property type="match status" value="1"/>
</dbReference>
<dbReference type="PANTHER" id="PTHR40055">
    <property type="entry name" value="TRANSCRIPTIONAL REGULATOR YGIV-RELATED"/>
    <property type="match status" value="1"/>
</dbReference>
<protein>
    <submittedName>
        <fullName evidence="2">AraC family transcriptional regulator</fullName>
    </submittedName>
</protein>
<sequence length="159" mass="17870">MTLTLRTLPRMRLATMRHTGAYGHPGLTELWERFGSWCAAHRLNDPRPKFYGFSYDDPACTPPEQCRYDAAVQIGVGLRTGPDVQVMDYEGGDYACMHFVGTGPEIAAAWAQMGTPGQIPDGWEWEPRAALEIYDEDFAVDPATGRFPCWLCIPVKRTR</sequence>
<feature type="domain" description="AraC effector-binding" evidence="1">
    <location>
        <begin position="1"/>
        <end position="156"/>
    </location>
</feature>
<comment type="caution">
    <text evidence="2">The sequence shown here is derived from an EMBL/GenBank/DDBJ whole genome shotgun (WGS) entry which is preliminary data.</text>
</comment>
<evidence type="ECO:0000313" key="2">
    <source>
        <dbReference type="EMBL" id="TWG34566.1"/>
    </source>
</evidence>
<dbReference type="GeneID" id="51112605"/>
<evidence type="ECO:0000259" key="1">
    <source>
        <dbReference type="SMART" id="SM00871"/>
    </source>
</evidence>
<gene>
    <name evidence="2" type="ORF">ATF69_3563</name>
</gene>
<dbReference type="SUPFAM" id="SSF55136">
    <property type="entry name" value="Probable bacterial effector-binding domain"/>
    <property type="match status" value="1"/>
</dbReference>
<evidence type="ECO:0000313" key="3">
    <source>
        <dbReference type="Proteomes" id="UP000321485"/>
    </source>
</evidence>
<dbReference type="InterPro" id="IPR010499">
    <property type="entry name" value="AraC_E-bd"/>
</dbReference>
<proteinExistence type="predicted"/>
<dbReference type="Gene3D" id="3.20.80.10">
    <property type="entry name" value="Regulatory factor, effector binding domain"/>
    <property type="match status" value="1"/>
</dbReference>
<dbReference type="Proteomes" id="UP000321485">
    <property type="component" value="Unassembled WGS sequence"/>
</dbReference>
<dbReference type="Pfam" id="PF06445">
    <property type="entry name" value="GyrI-like"/>
    <property type="match status" value="1"/>
</dbReference>
<dbReference type="AlphaFoldDB" id="A0A561XEK4"/>
<dbReference type="EMBL" id="VJWE01000016">
    <property type="protein sequence ID" value="TWG34566.1"/>
    <property type="molecule type" value="Genomic_DNA"/>
</dbReference>
<accession>A0A561XEK4</accession>
<reference evidence="2 3" key="1">
    <citation type="journal article" date="2015" name="Stand. Genomic Sci.">
        <title>Genomic Encyclopedia of Bacterial and Archaeal Type Strains, Phase III: the genomes of soil and plant-associated and newly described type strains.</title>
        <authorList>
            <person name="Whitman W.B."/>
            <person name="Woyke T."/>
            <person name="Klenk H.P."/>
            <person name="Zhou Y."/>
            <person name="Lilburn T.G."/>
            <person name="Beck B.J."/>
            <person name="De Vos P."/>
            <person name="Vandamme P."/>
            <person name="Eisen J.A."/>
            <person name="Garrity G."/>
            <person name="Hugenholtz P."/>
            <person name="Kyrpides N.C."/>
        </authorList>
    </citation>
    <scope>NUCLEOTIDE SEQUENCE [LARGE SCALE GENOMIC DNA]</scope>
    <source>
        <strain evidence="2 3">DSM 64</strain>
    </source>
</reference>
<dbReference type="InterPro" id="IPR029442">
    <property type="entry name" value="GyrI-like"/>
</dbReference>
<dbReference type="InterPro" id="IPR011256">
    <property type="entry name" value="Reg_factor_effector_dom_sf"/>
</dbReference>
<dbReference type="InterPro" id="IPR050908">
    <property type="entry name" value="SmbC-like"/>
</dbReference>
<dbReference type="RefSeq" id="WP_146871808.1">
    <property type="nucleotide sequence ID" value="NZ_VJWE01000016.1"/>
</dbReference>
<name>A0A561XEK4_ACIDE</name>
<organism evidence="2 3">
    <name type="scientific">Acidovorax delafieldii</name>
    <name type="common">Pseudomonas delafieldii</name>
    <dbReference type="NCBI Taxonomy" id="47920"/>
    <lineage>
        <taxon>Bacteria</taxon>
        <taxon>Pseudomonadati</taxon>
        <taxon>Pseudomonadota</taxon>
        <taxon>Betaproteobacteria</taxon>
        <taxon>Burkholderiales</taxon>
        <taxon>Comamonadaceae</taxon>
        <taxon>Acidovorax</taxon>
    </lineage>
</organism>